<evidence type="ECO:0000313" key="3">
    <source>
        <dbReference type="Proteomes" id="UP000193411"/>
    </source>
</evidence>
<feature type="region of interest" description="Disordered" evidence="1">
    <location>
        <begin position="155"/>
        <end position="214"/>
    </location>
</feature>
<dbReference type="Proteomes" id="UP000193411">
    <property type="component" value="Unassembled WGS sequence"/>
</dbReference>
<dbReference type="AlphaFoldDB" id="A0A1Y2HI73"/>
<gene>
    <name evidence="2" type="ORF">BCR44DRAFT_29723</name>
</gene>
<organism evidence="2 3">
    <name type="scientific">Catenaria anguillulae PL171</name>
    <dbReference type="NCBI Taxonomy" id="765915"/>
    <lineage>
        <taxon>Eukaryota</taxon>
        <taxon>Fungi</taxon>
        <taxon>Fungi incertae sedis</taxon>
        <taxon>Blastocladiomycota</taxon>
        <taxon>Blastocladiomycetes</taxon>
        <taxon>Blastocladiales</taxon>
        <taxon>Catenariaceae</taxon>
        <taxon>Catenaria</taxon>
    </lineage>
</organism>
<name>A0A1Y2HI73_9FUNG</name>
<protein>
    <submittedName>
        <fullName evidence="2">Uncharacterized protein</fullName>
    </submittedName>
</protein>
<reference evidence="2 3" key="1">
    <citation type="submission" date="2016-07" db="EMBL/GenBank/DDBJ databases">
        <title>Pervasive Adenine N6-methylation of Active Genes in Fungi.</title>
        <authorList>
            <consortium name="DOE Joint Genome Institute"/>
            <person name="Mondo S.J."/>
            <person name="Dannebaum R.O."/>
            <person name="Kuo R.C."/>
            <person name="Labutti K."/>
            <person name="Haridas S."/>
            <person name="Kuo A."/>
            <person name="Salamov A."/>
            <person name="Ahrendt S.R."/>
            <person name="Lipzen A."/>
            <person name="Sullivan W."/>
            <person name="Andreopoulos W.B."/>
            <person name="Clum A."/>
            <person name="Lindquist E."/>
            <person name="Daum C."/>
            <person name="Ramamoorthy G.K."/>
            <person name="Gryganskyi A."/>
            <person name="Culley D."/>
            <person name="Magnuson J.K."/>
            <person name="James T.Y."/>
            <person name="O'Malley M.A."/>
            <person name="Stajich J.E."/>
            <person name="Spatafora J.W."/>
            <person name="Visel A."/>
            <person name="Grigoriev I.V."/>
        </authorList>
    </citation>
    <scope>NUCLEOTIDE SEQUENCE [LARGE SCALE GENOMIC DNA]</scope>
    <source>
        <strain evidence="2 3">PL171</strain>
    </source>
</reference>
<evidence type="ECO:0000256" key="1">
    <source>
        <dbReference type="SAM" id="MobiDB-lite"/>
    </source>
</evidence>
<dbReference type="EMBL" id="MCFL01000034">
    <property type="protein sequence ID" value="ORZ33571.1"/>
    <property type="molecule type" value="Genomic_DNA"/>
</dbReference>
<sequence length="278" mass="28999">MGPSSDPQNHDDLPPVLALREAYALPSSSLHPSPIAPQAHVPFSHPVGNLMRDPSASSSKPTQYPHLGHLPLPKSGPQAQLGDDLSATVRVFAPQRILPDVVAEHLARFGSVVSGPSPVPDQPNTFSVTFDSPAAAQSAVAGGSFLVPVGVMKPASPASNPQSHAGIGLGPGHGLSPLSAQNSNPSNSDPFAFRSTDHGPRHQHPNGSAYLRKPQVDKVPSSASLFRTADQSRASAQAISELQAKGQGRANTQVTNAKPIQGWFGSIVQSLLQFFGMI</sequence>
<keyword evidence="3" id="KW-1185">Reference proteome</keyword>
<accession>A0A1Y2HI73</accession>
<evidence type="ECO:0000313" key="2">
    <source>
        <dbReference type="EMBL" id="ORZ33571.1"/>
    </source>
</evidence>
<feature type="region of interest" description="Disordered" evidence="1">
    <location>
        <begin position="27"/>
        <end position="81"/>
    </location>
</feature>
<comment type="caution">
    <text evidence="2">The sequence shown here is derived from an EMBL/GenBank/DDBJ whole genome shotgun (WGS) entry which is preliminary data.</text>
</comment>
<proteinExistence type="predicted"/>